<evidence type="ECO:0000259" key="4">
    <source>
        <dbReference type="Pfam" id="PF01494"/>
    </source>
</evidence>
<dbReference type="HOGENOM" id="CLU_009665_14_2_7"/>
<gene>
    <name evidence="5" type="ORF">ETSY1_16560</name>
</gene>
<proteinExistence type="predicted"/>
<dbReference type="InterPro" id="IPR050641">
    <property type="entry name" value="RIFMO-like"/>
</dbReference>
<dbReference type="Gene3D" id="3.50.50.60">
    <property type="entry name" value="FAD/NAD(P)-binding domain"/>
    <property type="match status" value="1"/>
</dbReference>
<dbReference type="PANTHER" id="PTHR43004:SF19">
    <property type="entry name" value="BINDING MONOOXYGENASE, PUTATIVE (JCVI)-RELATED"/>
    <property type="match status" value="1"/>
</dbReference>
<reference evidence="5 6" key="1">
    <citation type="journal article" date="2014" name="Nature">
        <title>An environmental bacterial taxon with a large and distinct metabolic repertoire.</title>
        <authorList>
            <person name="Wilson M.C."/>
            <person name="Mori T."/>
            <person name="Ruckert C."/>
            <person name="Uria A.R."/>
            <person name="Helf M.J."/>
            <person name="Takada K."/>
            <person name="Gernert C."/>
            <person name="Steffens U.A."/>
            <person name="Heycke N."/>
            <person name="Schmitt S."/>
            <person name="Rinke C."/>
            <person name="Helfrich E.J."/>
            <person name="Brachmann A.O."/>
            <person name="Gurgui C."/>
            <person name="Wakimoto T."/>
            <person name="Kracht M."/>
            <person name="Crusemann M."/>
            <person name="Hentschel U."/>
            <person name="Abe I."/>
            <person name="Matsunaga S."/>
            <person name="Kalinowski J."/>
            <person name="Takeyama H."/>
            <person name="Piel J."/>
        </authorList>
    </citation>
    <scope>NUCLEOTIDE SEQUENCE [LARGE SCALE GENOMIC DNA]</scope>
    <source>
        <strain evidence="6">TSY1</strain>
    </source>
</reference>
<keyword evidence="3" id="KW-0274">FAD</keyword>
<dbReference type="InterPro" id="IPR002938">
    <property type="entry name" value="FAD-bd"/>
</dbReference>
<protein>
    <recommendedName>
        <fullName evidence="4">FAD-binding domain-containing protein</fullName>
    </recommendedName>
</protein>
<sequence>MADRYEVVIVGGGPVGLALAVELGQRGISTLLVERHLEPQRIPKGQGLTARTLEHFYFWNCADELRAARLLPVGYPIGSLTAYNDLMGEYWFVAEPPIGRGGGTSFYFQANERPPQYLTEQVLRNRLAGLPNVQMRFGHSAKAFEQDGNGVRITIAGEGWPYEEQVVEADYLVGCDGVRSMVRETLGIDRGGENFDQRMVLAVFRSRELHEGLKRFPEVTTYRVLKPELQGYWQFFGRIDVGEGWFFHAPVPRDTSPDNYDFLSLIQQAAGFKFNAEFDHVGFWDLRIQVATRYQHGRVFIAGDACHSHPPYGGFGLNAGLEDVANLGWKLAAVIQGWGGPGLLASYTEERQPIFAETGEALISGWIEKDKAILDRYRPDRDQAAFEAAWKQLATTASQQSSEPYYEGSSVVLGPPGTACTIHGQHTQAALPGHHLTPQLLSTGKNVYEALGSSFTLIALSAAEQSVRAFEQAAESLHVPLKVIHDSYEGERQAYGTRLILVRPDQYVCWSGNEGPRDPVAVLRNVVGLL</sequence>
<evidence type="ECO:0000256" key="2">
    <source>
        <dbReference type="ARBA" id="ARBA00022630"/>
    </source>
</evidence>
<dbReference type="Pfam" id="PF21274">
    <property type="entry name" value="Rng_hyd_C"/>
    <property type="match status" value="1"/>
</dbReference>
<dbReference type="Pfam" id="PF01494">
    <property type="entry name" value="FAD_binding_3"/>
    <property type="match status" value="1"/>
</dbReference>
<dbReference type="EMBL" id="AZHW01000490">
    <property type="protein sequence ID" value="ETW99016.1"/>
    <property type="molecule type" value="Genomic_DNA"/>
</dbReference>
<accession>W4LNP8</accession>
<keyword evidence="6" id="KW-1185">Reference proteome</keyword>
<dbReference type="PANTHER" id="PTHR43004">
    <property type="entry name" value="TRK SYSTEM POTASSIUM UPTAKE PROTEIN"/>
    <property type="match status" value="1"/>
</dbReference>
<name>W4LNP8_ENTF1</name>
<dbReference type="SUPFAM" id="SSF51905">
    <property type="entry name" value="FAD/NAD(P)-binding domain"/>
    <property type="match status" value="1"/>
</dbReference>
<dbReference type="AlphaFoldDB" id="W4LNP8"/>
<keyword evidence="2" id="KW-0285">Flavoprotein</keyword>
<dbReference type="GO" id="GO:0016709">
    <property type="term" value="F:oxidoreductase activity, acting on paired donors, with incorporation or reduction of molecular oxygen, NAD(P)H as one donor, and incorporation of one atom of oxygen"/>
    <property type="evidence" value="ECO:0007669"/>
    <property type="project" value="UniProtKB-ARBA"/>
</dbReference>
<organism evidence="5 6">
    <name type="scientific">Entotheonella factor</name>
    <dbReference type="NCBI Taxonomy" id="1429438"/>
    <lineage>
        <taxon>Bacteria</taxon>
        <taxon>Pseudomonadati</taxon>
        <taxon>Nitrospinota/Tectimicrobiota group</taxon>
        <taxon>Candidatus Tectimicrobiota</taxon>
        <taxon>Candidatus Entotheonellia</taxon>
        <taxon>Candidatus Entotheonellales</taxon>
        <taxon>Candidatus Entotheonellaceae</taxon>
        <taxon>Candidatus Entotheonella</taxon>
    </lineage>
</organism>
<dbReference type="Proteomes" id="UP000019141">
    <property type="component" value="Unassembled WGS sequence"/>
</dbReference>
<evidence type="ECO:0000256" key="3">
    <source>
        <dbReference type="ARBA" id="ARBA00022827"/>
    </source>
</evidence>
<comment type="caution">
    <text evidence="5">The sequence shown here is derived from an EMBL/GenBank/DDBJ whole genome shotgun (WGS) entry which is preliminary data.</text>
</comment>
<feature type="domain" description="FAD-binding" evidence="4">
    <location>
        <begin position="5"/>
        <end position="356"/>
    </location>
</feature>
<evidence type="ECO:0000313" key="6">
    <source>
        <dbReference type="Proteomes" id="UP000019141"/>
    </source>
</evidence>
<evidence type="ECO:0000256" key="1">
    <source>
        <dbReference type="ARBA" id="ARBA00001974"/>
    </source>
</evidence>
<dbReference type="Gene3D" id="3.40.30.120">
    <property type="match status" value="1"/>
</dbReference>
<dbReference type="InterPro" id="IPR036188">
    <property type="entry name" value="FAD/NAD-bd_sf"/>
</dbReference>
<dbReference type="PRINTS" id="PR00420">
    <property type="entry name" value="RNGMNOXGNASE"/>
</dbReference>
<comment type="cofactor">
    <cofactor evidence="1">
        <name>FAD</name>
        <dbReference type="ChEBI" id="CHEBI:57692"/>
    </cofactor>
</comment>
<dbReference type="GO" id="GO:0071949">
    <property type="term" value="F:FAD binding"/>
    <property type="evidence" value="ECO:0007669"/>
    <property type="project" value="InterPro"/>
</dbReference>
<evidence type="ECO:0000313" key="5">
    <source>
        <dbReference type="EMBL" id="ETW99016.1"/>
    </source>
</evidence>
<dbReference type="Gene3D" id="3.30.9.10">
    <property type="entry name" value="D-Amino Acid Oxidase, subunit A, domain 2"/>
    <property type="match status" value="1"/>
</dbReference>